<name>A0A0F9KQE8_9ZZZZ</name>
<sequence length="50" mass="5458">QVGSAALQLAESKEEIATSELLEKILGDLDTIEPSVAQAWRQYDEARGRA</sequence>
<gene>
    <name evidence="1" type="ORF">LCGC14_1606550</name>
</gene>
<proteinExistence type="predicted"/>
<evidence type="ECO:0008006" key="2">
    <source>
        <dbReference type="Google" id="ProtNLM"/>
    </source>
</evidence>
<comment type="caution">
    <text evidence="1">The sequence shown here is derived from an EMBL/GenBank/DDBJ whole genome shotgun (WGS) entry which is preliminary data.</text>
</comment>
<dbReference type="EMBL" id="LAZR01012952">
    <property type="protein sequence ID" value="KKM24298.1"/>
    <property type="molecule type" value="Genomic_DNA"/>
</dbReference>
<protein>
    <recommendedName>
        <fullName evidence="2">ATP-cone domain-containing protein</fullName>
    </recommendedName>
</protein>
<organism evidence="1">
    <name type="scientific">marine sediment metagenome</name>
    <dbReference type="NCBI Taxonomy" id="412755"/>
    <lineage>
        <taxon>unclassified sequences</taxon>
        <taxon>metagenomes</taxon>
        <taxon>ecological metagenomes</taxon>
    </lineage>
</organism>
<dbReference type="AlphaFoldDB" id="A0A0F9KQE8"/>
<evidence type="ECO:0000313" key="1">
    <source>
        <dbReference type="EMBL" id="KKM24298.1"/>
    </source>
</evidence>
<reference evidence="1" key="1">
    <citation type="journal article" date="2015" name="Nature">
        <title>Complex archaea that bridge the gap between prokaryotes and eukaryotes.</title>
        <authorList>
            <person name="Spang A."/>
            <person name="Saw J.H."/>
            <person name="Jorgensen S.L."/>
            <person name="Zaremba-Niedzwiedzka K."/>
            <person name="Martijn J."/>
            <person name="Lind A.E."/>
            <person name="van Eijk R."/>
            <person name="Schleper C."/>
            <person name="Guy L."/>
            <person name="Ettema T.J."/>
        </authorList>
    </citation>
    <scope>NUCLEOTIDE SEQUENCE</scope>
</reference>
<accession>A0A0F9KQE8</accession>
<feature type="non-terminal residue" evidence="1">
    <location>
        <position position="1"/>
    </location>
</feature>